<dbReference type="RefSeq" id="WP_209869736.1">
    <property type="nucleotide sequence ID" value="NZ_JAGGLV010000002.1"/>
</dbReference>
<name>A0ABS4NKX0_9BACL</name>
<dbReference type="PROSITE" id="PS51257">
    <property type="entry name" value="PROKAR_LIPOPROTEIN"/>
    <property type="match status" value="1"/>
</dbReference>
<dbReference type="EMBL" id="JAGGLV010000002">
    <property type="protein sequence ID" value="MBP2110705.1"/>
    <property type="molecule type" value="Genomic_DNA"/>
</dbReference>
<evidence type="ECO:0000313" key="2">
    <source>
        <dbReference type="Proteomes" id="UP000773462"/>
    </source>
</evidence>
<comment type="caution">
    <text evidence="1">The sequence shown here is derived from an EMBL/GenBank/DDBJ whole genome shotgun (WGS) entry which is preliminary data.</text>
</comment>
<proteinExistence type="predicted"/>
<evidence type="ECO:0000313" key="1">
    <source>
        <dbReference type="EMBL" id="MBP2110705.1"/>
    </source>
</evidence>
<keyword evidence="2" id="KW-1185">Reference proteome</keyword>
<accession>A0ABS4NKX0</accession>
<sequence>MKLFKVLVVAGVSVALLSGCGSDKNNADKGAAATTAPATEQVDAKTSASIVNQADSFISAVSDKGTWIVAVLNDLTVDKDVVVAGQFHDKNDASKEIYRKLALYAQDADHKVTATYTLTAPKVTVQSENFRVQGGTIKGDVYVEANGFNLYKDATIDGNLYFSSEDVKATAVLEGKVTGATEVK</sequence>
<dbReference type="Proteomes" id="UP000773462">
    <property type="component" value="Unassembled WGS sequence"/>
</dbReference>
<reference evidence="1 2" key="1">
    <citation type="submission" date="2021-03" db="EMBL/GenBank/DDBJ databases">
        <title>Genomic Encyclopedia of Type Strains, Phase IV (KMG-IV): sequencing the most valuable type-strain genomes for metagenomic binning, comparative biology and taxonomic classification.</title>
        <authorList>
            <person name="Goeker M."/>
        </authorList>
    </citation>
    <scope>NUCLEOTIDE SEQUENCE [LARGE SCALE GENOMIC DNA]</scope>
    <source>
        <strain evidence="1 2">DSM 101953</strain>
    </source>
</reference>
<gene>
    <name evidence="1" type="ORF">J2Z70_000845</name>
</gene>
<organism evidence="1 2">
    <name type="scientific">Paenibacillus silagei</name>
    <dbReference type="NCBI Taxonomy" id="1670801"/>
    <lineage>
        <taxon>Bacteria</taxon>
        <taxon>Bacillati</taxon>
        <taxon>Bacillota</taxon>
        <taxon>Bacilli</taxon>
        <taxon>Bacillales</taxon>
        <taxon>Paenibacillaceae</taxon>
        <taxon>Paenibacillus</taxon>
    </lineage>
</organism>
<evidence type="ECO:0008006" key="3">
    <source>
        <dbReference type="Google" id="ProtNLM"/>
    </source>
</evidence>
<protein>
    <recommendedName>
        <fullName evidence="3">Polymer-forming cytoskeletal protein</fullName>
    </recommendedName>
</protein>